<reference evidence="2 3" key="1">
    <citation type="submission" date="2024-05" db="EMBL/GenBank/DDBJ databases">
        <title>Sphingomonas sp. HF-S3 16S ribosomal RNA gene Genome sequencing and assembly.</title>
        <authorList>
            <person name="Lee H."/>
        </authorList>
    </citation>
    <scope>NUCLEOTIDE SEQUENCE [LARGE SCALE GENOMIC DNA]</scope>
    <source>
        <strain evidence="2 3">HF-S3</strain>
    </source>
</reference>
<evidence type="ECO:0000313" key="3">
    <source>
        <dbReference type="Proteomes" id="UP001427805"/>
    </source>
</evidence>
<evidence type="ECO:0000313" key="2">
    <source>
        <dbReference type="EMBL" id="MEN3745646.1"/>
    </source>
</evidence>
<dbReference type="EMBL" id="JBDIZK010000001">
    <property type="protein sequence ID" value="MEN3745646.1"/>
    <property type="molecule type" value="Genomic_DNA"/>
</dbReference>
<evidence type="ECO:0000256" key="1">
    <source>
        <dbReference type="SAM" id="Phobius"/>
    </source>
</evidence>
<sequence length="96" mass="11002">MLALIQILQILLNVLWWIIFVQVILSILISFNVVNMHNDFVRSLYTGLEKLTDPLYRPLRRILPDTRPLDFAPMAVLVIILILQTAIIPAIARAVL</sequence>
<keyword evidence="1" id="KW-0472">Membrane</keyword>
<organism evidence="2 3">
    <name type="scientific">Sphingomonas rustica</name>
    <dbReference type="NCBI Taxonomy" id="3103142"/>
    <lineage>
        <taxon>Bacteria</taxon>
        <taxon>Pseudomonadati</taxon>
        <taxon>Pseudomonadota</taxon>
        <taxon>Alphaproteobacteria</taxon>
        <taxon>Sphingomonadales</taxon>
        <taxon>Sphingomonadaceae</taxon>
        <taxon>Sphingomonas</taxon>
    </lineage>
</organism>
<comment type="caution">
    <text evidence="2">The sequence shown here is derived from an EMBL/GenBank/DDBJ whole genome shotgun (WGS) entry which is preliminary data.</text>
</comment>
<feature type="transmembrane region" description="Helical" evidence="1">
    <location>
        <begin position="12"/>
        <end position="34"/>
    </location>
</feature>
<dbReference type="Pfam" id="PF02325">
    <property type="entry name" value="CCB3_YggT"/>
    <property type="match status" value="1"/>
</dbReference>
<keyword evidence="1" id="KW-1133">Transmembrane helix</keyword>
<gene>
    <name evidence="2" type="ORF">TPR58_00595</name>
</gene>
<dbReference type="InterPro" id="IPR003425">
    <property type="entry name" value="CCB3/YggT"/>
</dbReference>
<keyword evidence="1" id="KW-0812">Transmembrane</keyword>
<proteinExistence type="predicted"/>
<protein>
    <submittedName>
        <fullName evidence="2">YggT family protein</fullName>
    </submittedName>
</protein>
<feature type="transmembrane region" description="Helical" evidence="1">
    <location>
        <begin position="71"/>
        <end position="92"/>
    </location>
</feature>
<accession>A0ABV0B530</accession>
<dbReference type="RefSeq" id="WP_346244656.1">
    <property type="nucleotide sequence ID" value="NZ_JBDIZK010000001.1"/>
</dbReference>
<dbReference type="Proteomes" id="UP001427805">
    <property type="component" value="Unassembled WGS sequence"/>
</dbReference>
<name>A0ABV0B530_9SPHN</name>
<keyword evidence="3" id="KW-1185">Reference proteome</keyword>